<dbReference type="InParanoid" id="A0A1E7FRJ9"/>
<reference evidence="2 3" key="1">
    <citation type="submission" date="2016-09" db="EMBL/GenBank/DDBJ databases">
        <title>Extensive genetic diversity and differential bi-allelic expression allows diatom success in the polar Southern Ocean.</title>
        <authorList>
            <consortium name="DOE Joint Genome Institute"/>
            <person name="Mock T."/>
            <person name="Otillar R.P."/>
            <person name="Strauss J."/>
            <person name="Dupont C."/>
            <person name="Frickenhaus S."/>
            <person name="Maumus F."/>
            <person name="Mcmullan M."/>
            <person name="Sanges R."/>
            <person name="Schmutz J."/>
            <person name="Toseland A."/>
            <person name="Valas R."/>
            <person name="Veluchamy A."/>
            <person name="Ward B.J."/>
            <person name="Allen A."/>
            <person name="Barry K."/>
            <person name="Falciatore A."/>
            <person name="Ferrante M."/>
            <person name="Fortunato A.E."/>
            <person name="Gloeckner G."/>
            <person name="Gruber A."/>
            <person name="Hipkin R."/>
            <person name="Janech M."/>
            <person name="Kroth P."/>
            <person name="Leese F."/>
            <person name="Lindquist E."/>
            <person name="Lyon B.R."/>
            <person name="Martin J."/>
            <person name="Mayer C."/>
            <person name="Parker M."/>
            <person name="Quesneville H."/>
            <person name="Raymond J."/>
            <person name="Uhlig C."/>
            <person name="Valentin K.U."/>
            <person name="Worden A.Z."/>
            <person name="Armbrust E.V."/>
            <person name="Bowler C."/>
            <person name="Green B."/>
            <person name="Moulton V."/>
            <person name="Van Oosterhout C."/>
            <person name="Grigoriev I."/>
        </authorList>
    </citation>
    <scope>NUCLEOTIDE SEQUENCE [LARGE SCALE GENOMIC DNA]</scope>
    <source>
        <strain evidence="2 3">CCMP1102</strain>
    </source>
</reference>
<dbReference type="Proteomes" id="UP000095751">
    <property type="component" value="Unassembled WGS sequence"/>
</dbReference>
<accession>A0A1E7FRJ9</accession>
<keyword evidence="3" id="KW-1185">Reference proteome</keyword>
<dbReference type="EMBL" id="KV784354">
    <property type="protein sequence ID" value="OEU20747.1"/>
    <property type="molecule type" value="Genomic_DNA"/>
</dbReference>
<gene>
    <name evidence="2" type="ORF">FRACYDRAFT_234378</name>
</gene>
<sequence>MTQHQCYDELEIDRPRICGGAVFLKLMKSGRCGSSSHSLQKIQKKNEIPVLTSSSSSSSSSISRWISDGSARSLSTTSNINNMYDPLKTWYCMPRQIVGTGTKSSEYNDSCKLDFKLHEEVNSDLFFTKEDPNDLSPEIKVEKSELQLEEHVSSQNIIRFDPHLVNNLRTEHLQSIGDNIYCAEKQLRAEHEDISMACLQDHSEEQLPVLSEITPPELEQADDVDENKDVDAAWGALQRVTIAQKSCRDGEKTNYIDGLEQNQGPYDSKAVVGKNETISFRQELDDVKESLLQYELNPNPWPDEDDPWDKIDLFSMKDQSQDDDNCAQKYFKSEWNLNFNNPDNDNKIERSEIAGTRKTLTENEMKTEICHENVNYCTIYQDSDKHETNCMASSEPILSEDRRGKMCNQIESEYNNNYVTVSVDSKILKSENAANVWLKSATSPPSKIESEILENRIMMKSTDSKAEGNQNIHQPKTNISTSCSNLAQKEGTHSRENQQVSHTMPDMMNENACNNYVSSESDYHEDMKVVRKLLKKYGESYEEPCLKNSMHRKGSSTSIHRENPFCSEGLENPYDEEFHRDADLATQVTNKNKSHKKTQLAGKLNAERRSNLLQQKDHIVGTSLQEKSNFSGRTPSTKTNQVHFKNPITDEFTTTTKRHVQTVGKLSYDKIKFWNT</sequence>
<feature type="region of interest" description="Disordered" evidence="1">
    <location>
        <begin position="485"/>
        <end position="509"/>
    </location>
</feature>
<dbReference type="KEGG" id="fcy:FRACYDRAFT_234378"/>
<dbReference type="OrthoDB" id="10683780at2759"/>
<organism evidence="2 3">
    <name type="scientific">Fragilariopsis cylindrus CCMP1102</name>
    <dbReference type="NCBI Taxonomy" id="635003"/>
    <lineage>
        <taxon>Eukaryota</taxon>
        <taxon>Sar</taxon>
        <taxon>Stramenopiles</taxon>
        <taxon>Ochrophyta</taxon>
        <taxon>Bacillariophyta</taxon>
        <taxon>Bacillariophyceae</taxon>
        <taxon>Bacillariophycidae</taxon>
        <taxon>Bacillariales</taxon>
        <taxon>Bacillariaceae</taxon>
        <taxon>Fragilariopsis</taxon>
    </lineage>
</organism>
<proteinExistence type="predicted"/>
<protein>
    <submittedName>
        <fullName evidence="2">Uncharacterized protein</fullName>
    </submittedName>
</protein>
<evidence type="ECO:0000313" key="3">
    <source>
        <dbReference type="Proteomes" id="UP000095751"/>
    </source>
</evidence>
<evidence type="ECO:0000313" key="2">
    <source>
        <dbReference type="EMBL" id="OEU20747.1"/>
    </source>
</evidence>
<name>A0A1E7FRJ9_9STRA</name>
<evidence type="ECO:0000256" key="1">
    <source>
        <dbReference type="SAM" id="MobiDB-lite"/>
    </source>
</evidence>
<dbReference type="AlphaFoldDB" id="A0A1E7FRJ9"/>